<gene>
    <name evidence="1" type="ORF">S01H1_27557</name>
</gene>
<reference evidence="1" key="1">
    <citation type="journal article" date="2014" name="Front. Microbiol.">
        <title>High frequency of phylogenetically diverse reductive dehalogenase-homologous genes in deep subseafloor sedimentary metagenomes.</title>
        <authorList>
            <person name="Kawai M."/>
            <person name="Futagami T."/>
            <person name="Toyoda A."/>
            <person name="Takaki Y."/>
            <person name="Nishi S."/>
            <person name="Hori S."/>
            <person name="Arai W."/>
            <person name="Tsubouchi T."/>
            <person name="Morono Y."/>
            <person name="Uchiyama I."/>
            <person name="Ito T."/>
            <person name="Fujiyama A."/>
            <person name="Inagaki F."/>
            <person name="Takami H."/>
        </authorList>
    </citation>
    <scope>NUCLEOTIDE SEQUENCE</scope>
    <source>
        <strain evidence="1">Expedition CK06-06</strain>
    </source>
</reference>
<accession>X0TC45</accession>
<dbReference type="EMBL" id="BARS01016791">
    <property type="protein sequence ID" value="GAF90789.1"/>
    <property type="molecule type" value="Genomic_DNA"/>
</dbReference>
<comment type="caution">
    <text evidence="1">The sequence shown here is derived from an EMBL/GenBank/DDBJ whole genome shotgun (WGS) entry which is preliminary data.</text>
</comment>
<dbReference type="AlphaFoldDB" id="X0TC45"/>
<proteinExistence type="predicted"/>
<evidence type="ECO:0000313" key="1">
    <source>
        <dbReference type="EMBL" id="GAF90789.1"/>
    </source>
</evidence>
<name>X0TC45_9ZZZZ</name>
<organism evidence="1">
    <name type="scientific">marine sediment metagenome</name>
    <dbReference type="NCBI Taxonomy" id="412755"/>
    <lineage>
        <taxon>unclassified sequences</taxon>
        <taxon>metagenomes</taxon>
        <taxon>ecological metagenomes</taxon>
    </lineage>
</organism>
<sequence length="106" mass="11830">MAYIHFDSQWTPCGFMIVRDGGNPRSEQDTLLVEIDYDYPGIASRMGYVPCDCGDTDGTVDCAHKTATQMIGEARQWIKDHEGKSFAELDEYINIAESTGYAPRKG</sequence>
<protein>
    <submittedName>
        <fullName evidence="1">Uncharacterized protein</fullName>
    </submittedName>
</protein>